<evidence type="ECO:0000256" key="1">
    <source>
        <dbReference type="SAM" id="MobiDB-lite"/>
    </source>
</evidence>
<comment type="caution">
    <text evidence="3">The sequence shown here is derived from an EMBL/GenBank/DDBJ whole genome shotgun (WGS) entry which is preliminary data.</text>
</comment>
<feature type="domain" description="DUF6699" evidence="2">
    <location>
        <begin position="75"/>
        <end position="210"/>
    </location>
</feature>
<evidence type="ECO:0000313" key="4">
    <source>
        <dbReference type="Proteomes" id="UP001221142"/>
    </source>
</evidence>
<dbReference type="InterPro" id="IPR046522">
    <property type="entry name" value="DUF6699"/>
</dbReference>
<sequence length="312" mass="34108">MSSASSSSSRSKQVRFNLTVEEYHLRDSPESWTSPLPSKKPIGGSTLKPAAPTRAGDPHPALSPQHALLLDFSFPSEAFRNNPQLTPALLSSTACSTPCRSLDIRIAASSGLYKTRVQVVHSGGGGGSVTVGDVLTTIQNTLRQPDADVDKLAAAVPYTQRRIDTVNGYRFVRDERAEARRVAEERHAGGRVVDRFLGETQFAGIAMRPDGCWELKLTKPARYRFLLNLNIHSKAVYMSCCPPPPDHARDRTPPQYHVVPKMGAAPRQIGARSKRPLIEISSKSPSSKTWMASKRVSAAQTVLEKEILMQGI</sequence>
<keyword evidence="4" id="KW-1185">Reference proteome</keyword>
<proteinExistence type="predicted"/>
<protein>
    <recommendedName>
        <fullName evidence="2">DUF6699 domain-containing protein</fullName>
    </recommendedName>
</protein>
<evidence type="ECO:0000259" key="2">
    <source>
        <dbReference type="Pfam" id="PF20415"/>
    </source>
</evidence>
<organism evidence="3 4">
    <name type="scientific">Roridomyces roridus</name>
    <dbReference type="NCBI Taxonomy" id="1738132"/>
    <lineage>
        <taxon>Eukaryota</taxon>
        <taxon>Fungi</taxon>
        <taxon>Dikarya</taxon>
        <taxon>Basidiomycota</taxon>
        <taxon>Agaricomycotina</taxon>
        <taxon>Agaricomycetes</taxon>
        <taxon>Agaricomycetidae</taxon>
        <taxon>Agaricales</taxon>
        <taxon>Marasmiineae</taxon>
        <taxon>Mycenaceae</taxon>
        <taxon>Roridomyces</taxon>
    </lineage>
</organism>
<dbReference type="Proteomes" id="UP001221142">
    <property type="component" value="Unassembled WGS sequence"/>
</dbReference>
<gene>
    <name evidence="3" type="ORF">FB45DRAFT_1010148</name>
</gene>
<feature type="region of interest" description="Disordered" evidence="1">
    <location>
        <begin position="24"/>
        <end position="60"/>
    </location>
</feature>
<reference evidence="3" key="1">
    <citation type="submission" date="2023-03" db="EMBL/GenBank/DDBJ databases">
        <title>Massive genome expansion in bonnet fungi (Mycena s.s.) driven by repeated elements and novel gene families across ecological guilds.</title>
        <authorList>
            <consortium name="Lawrence Berkeley National Laboratory"/>
            <person name="Harder C.B."/>
            <person name="Miyauchi S."/>
            <person name="Viragh M."/>
            <person name="Kuo A."/>
            <person name="Thoen E."/>
            <person name="Andreopoulos B."/>
            <person name="Lu D."/>
            <person name="Skrede I."/>
            <person name="Drula E."/>
            <person name="Henrissat B."/>
            <person name="Morin E."/>
            <person name="Kohler A."/>
            <person name="Barry K."/>
            <person name="LaButti K."/>
            <person name="Morin E."/>
            <person name="Salamov A."/>
            <person name="Lipzen A."/>
            <person name="Mereny Z."/>
            <person name="Hegedus B."/>
            <person name="Baldrian P."/>
            <person name="Stursova M."/>
            <person name="Weitz H."/>
            <person name="Taylor A."/>
            <person name="Grigoriev I.V."/>
            <person name="Nagy L.G."/>
            <person name="Martin F."/>
            <person name="Kauserud H."/>
        </authorList>
    </citation>
    <scope>NUCLEOTIDE SEQUENCE</scope>
    <source>
        <strain evidence="3">9284</strain>
    </source>
</reference>
<dbReference type="EMBL" id="JARKIF010000037">
    <property type="protein sequence ID" value="KAJ7609902.1"/>
    <property type="molecule type" value="Genomic_DNA"/>
</dbReference>
<evidence type="ECO:0000313" key="3">
    <source>
        <dbReference type="EMBL" id="KAJ7609902.1"/>
    </source>
</evidence>
<name>A0AAD7F943_9AGAR</name>
<dbReference type="Pfam" id="PF20415">
    <property type="entry name" value="DUF6699"/>
    <property type="match status" value="1"/>
</dbReference>
<accession>A0AAD7F943</accession>
<dbReference type="AlphaFoldDB" id="A0AAD7F943"/>